<dbReference type="PANTHER" id="PTHR37162">
    <property type="entry name" value="HAT FAMILY DIMERISATION DOMAINCONTAINING PROTEIN-RELATED"/>
    <property type="match status" value="1"/>
</dbReference>
<organism evidence="1 2">
    <name type="scientific">Cirrhinus mrigala</name>
    <name type="common">Mrigala</name>
    <dbReference type="NCBI Taxonomy" id="683832"/>
    <lineage>
        <taxon>Eukaryota</taxon>
        <taxon>Metazoa</taxon>
        <taxon>Chordata</taxon>
        <taxon>Craniata</taxon>
        <taxon>Vertebrata</taxon>
        <taxon>Euteleostomi</taxon>
        <taxon>Actinopterygii</taxon>
        <taxon>Neopterygii</taxon>
        <taxon>Teleostei</taxon>
        <taxon>Ostariophysi</taxon>
        <taxon>Cypriniformes</taxon>
        <taxon>Cyprinidae</taxon>
        <taxon>Labeoninae</taxon>
        <taxon>Labeonini</taxon>
        <taxon>Cirrhinus</taxon>
    </lineage>
</organism>
<evidence type="ECO:0000313" key="2">
    <source>
        <dbReference type="Proteomes" id="UP001529510"/>
    </source>
</evidence>
<proteinExistence type="predicted"/>
<keyword evidence="2" id="KW-1185">Reference proteome</keyword>
<dbReference type="Proteomes" id="UP001529510">
    <property type="component" value="Unassembled WGS sequence"/>
</dbReference>
<feature type="non-terminal residue" evidence="1">
    <location>
        <position position="184"/>
    </location>
</feature>
<sequence length="184" mass="20980">MISVSMDGPNVNWKLFEHLQQEHAEAFGGSQLIVVGSCGLHTLHNAFKGGFSVWQLDKVLQALHTVFHNTPARREDFTTLTKSSVFPLPFCGHRWIENLPVVNRAIEIWPHIEMYVDAVTQKNLPNPRTSSYDCLAVARNDPLIMAKFHFFMALSRTFTPFLTKYQTDEPVLPFISQDLIVLIK</sequence>
<accession>A0ABD0NGK0</accession>
<reference evidence="1 2" key="1">
    <citation type="submission" date="2024-05" db="EMBL/GenBank/DDBJ databases">
        <title>Genome sequencing and assembly of Indian major carp, Cirrhinus mrigala (Hamilton, 1822).</title>
        <authorList>
            <person name="Mohindra V."/>
            <person name="Chowdhury L.M."/>
            <person name="Lal K."/>
            <person name="Jena J.K."/>
        </authorList>
    </citation>
    <scope>NUCLEOTIDE SEQUENCE [LARGE SCALE GENOMIC DNA]</scope>
    <source>
        <strain evidence="1">CM1030</strain>
        <tissue evidence="1">Blood</tissue>
    </source>
</reference>
<dbReference type="AlphaFoldDB" id="A0ABD0NGK0"/>
<dbReference type="EMBL" id="JAMKFB020000022">
    <property type="protein sequence ID" value="KAL0161120.1"/>
    <property type="molecule type" value="Genomic_DNA"/>
</dbReference>
<name>A0ABD0NGK0_CIRMR</name>
<gene>
    <name evidence="1" type="ORF">M9458_044845</name>
</gene>
<comment type="caution">
    <text evidence="1">The sequence shown here is derived from an EMBL/GenBank/DDBJ whole genome shotgun (WGS) entry which is preliminary data.</text>
</comment>
<evidence type="ECO:0000313" key="1">
    <source>
        <dbReference type="EMBL" id="KAL0161120.1"/>
    </source>
</evidence>
<dbReference type="PANTHER" id="PTHR37162:SF11">
    <property type="match status" value="1"/>
</dbReference>
<protein>
    <submittedName>
        <fullName evidence="1">Uncharacterized protein</fullName>
    </submittedName>
</protein>